<keyword evidence="2" id="KW-0732">Signal</keyword>
<evidence type="ECO:0000256" key="1">
    <source>
        <dbReference type="SAM" id="Phobius"/>
    </source>
</evidence>
<feature type="chain" id="PRO_5004568190" description="Conjugative transfer protein TrbC" evidence="2">
    <location>
        <begin position="31"/>
        <end position="127"/>
    </location>
</feature>
<keyword evidence="1" id="KW-0812">Transmembrane</keyword>
<sequence>MKGIFSKIRNAPLAATTGVMASFYAGQAAAQDSDLGSIADNINGMMDNFGSLALSAAFVAGVAFVGLGLARLKAAVDSQGQQVKYGEGVWRIALGSALVAVPAVITVMGNTMGVDNSDTINFTSGFE</sequence>
<dbReference type="Pfam" id="PF20535">
    <property type="entry name" value="DUF6750"/>
    <property type="match status" value="1"/>
</dbReference>
<evidence type="ECO:0000313" key="3">
    <source>
        <dbReference type="EMBL" id="EPX83881.1"/>
    </source>
</evidence>
<reference evidence="4" key="1">
    <citation type="journal article" date="2014" name="Stand. Genomic Sci.">
        <title>Genome sequence of the exopolysaccharide-producing Salipiger mucosus type strain (DSM 16094(T)), a moderately halophilic member of the Roseobacter clade.</title>
        <authorList>
            <person name="Riedel T."/>
            <person name="Spring S."/>
            <person name="Fiebig A."/>
            <person name="Petersen J."/>
            <person name="Kyrpides N.C."/>
            <person name="Goker M."/>
            <person name="Klenk H.P."/>
        </authorList>
    </citation>
    <scope>NUCLEOTIDE SEQUENCE [LARGE SCALE GENOMIC DNA]</scope>
    <source>
        <strain evidence="4">DSM 16094</strain>
    </source>
</reference>
<dbReference type="HOGENOM" id="CLU_1968988_0_0_5"/>
<dbReference type="STRING" id="1123237.Salmuc_01656"/>
<feature type="transmembrane region" description="Helical" evidence="1">
    <location>
        <begin position="49"/>
        <end position="69"/>
    </location>
</feature>
<evidence type="ECO:0000313" key="4">
    <source>
        <dbReference type="Proteomes" id="UP000015347"/>
    </source>
</evidence>
<organism evidence="3 4">
    <name type="scientific">Salipiger mucosus DSM 16094</name>
    <dbReference type="NCBI Taxonomy" id="1123237"/>
    <lineage>
        <taxon>Bacteria</taxon>
        <taxon>Pseudomonadati</taxon>
        <taxon>Pseudomonadota</taxon>
        <taxon>Alphaproteobacteria</taxon>
        <taxon>Rhodobacterales</taxon>
        <taxon>Roseobacteraceae</taxon>
        <taxon>Salipiger</taxon>
    </lineage>
</organism>
<dbReference type="RefSeq" id="WP_020038329.1">
    <property type="nucleotide sequence ID" value="NZ_KE557274.1"/>
</dbReference>
<dbReference type="InterPro" id="IPR046638">
    <property type="entry name" value="DUF6750"/>
</dbReference>
<feature type="signal peptide" evidence="2">
    <location>
        <begin position="1"/>
        <end position="30"/>
    </location>
</feature>
<protein>
    <recommendedName>
        <fullName evidence="5">Conjugative transfer protein TrbC</fullName>
    </recommendedName>
</protein>
<name>S9QR41_9RHOB</name>
<evidence type="ECO:0008006" key="5">
    <source>
        <dbReference type="Google" id="ProtNLM"/>
    </source>
</evidence>
<accession>S9QR41</accession>
<gene>
    <name evidence="3" type="ORF">Salmuc_01656</name>
</gene>
<dbReference type="EMBL" id="APVH01000013">
    <property type="protein sequence ID" value="EPX83881.1"/>
    <property type="molecule type" value="Genomic_DNA"/>
</dbReference>
<dbReference type="OrthoDB" id="9961510at2"/>
<proteinExistence type="predicted"/>
<evidence type="ECO:0000256" key="2">
    <source>
        <dbReference type="SAM" id="SignalP"/>
    </source>
</evidence>
<dbReference type="AlphaFoldDB" id="S9QR41"/>
<comment type="caution">
    <text evidence="3">The sequence shown here is derived from an EMBL/GenBank/DDBJ whole genome shotgun (WGS) entry which is preliminary data.</text>
</comment>
<keyword evidence="1" id="KW-1133">Transmembrane helix</keyword>
<keyword evidence="4" id="KW-1185">Reference proteome</keyword>
<feature type="transmembrane region" description="Helical" evidence="1">
    <location>
        <begin position="89"/>
        <end position="109"/>
    </location>
</feature>
<keyword evidence="1" id="KW-0472">Membrane</keyword>
<dbReference type="Proteomes" id="UP000015347">
    <property type="component" value="Unassembled WGS sequence"/>
</dbReference>